<dbReference type="Gene3D" id="1.10.287.70">
    <property type="match status" value="4"/>
</dbReference>
<dbReference type="FunFam" id="1.10.287.70:FF:000153">
    <property type="entry name" value="High-affinity cell membrane calcium channel protein"/>
    <property type="match status" value="1"/>
</dbReference>
<feature type="transmembrane region" description="Helical" evidence="18">
    <location>
        <begin position="885"/>
        <end position="902"/>
    </location>
</feature>
<keyword evidence="5" id="KW-0109">Calcium transport</keyword>
<dbReference type="GO" id="GO:0005509">
    <property type="term" value="F:calcium ion binding"/>
    <property type="evidence" value="ECO:0007669"/>
    <property type="project" value="InterPro"/>
</dbReference>
<feature type="region of interest" description="Disordered" evidence="17">
    <location>
        <begin position="2111"/>
        <end position="2171"/>
    </location>
</feature>
<feature type="compositionally biased region" description="Basic and acidic residues" evidence="17">
    <location>
        <begin position="133"/>
        <end position="149"/>
    </location>
</feature>
<comment type="similarity">
    <text evidence="15">Belongs to the calcium channel alpha-1 subunit (TC 1.A.1.11) family.</text>
</comment>
<keyword evidence="2" id="KW-0813">Transport</keyword>
<feature type="domain" description="EF-hand" evidence="19">
    <location>
        <begin position="2054"/>
        <end position="2089"/>
    </location>
</feature>
<evidence type="ECO:0000256" key="6">
    <source>
        <dbReference type="ARBA" id="ARBA00022673"/>
    </source>
</evidence>
<feature type="transmembrane region" description="Helical" evidence="18">
    <location>
        <begin position="1508"/>
        <end position="1524"/>
    </location>
</feature>
<evidence type="ECO:0000256" key="3">
    <source>
        <dbReference type="ARBA" id="ARBA00022475"/>
    </source>
</evidence>
<feature type="compositionally biased region" description="Polar residues" evidence="17">
    <location>
        <begin position="30"/>
        <end position="56"/>
    </location>
</feature>
<comment type="subcellular location">
    <subcellularLocation>
        <location evidence="1">Cell membrane</location>
        <topology evidence="1">Multi-pass membrane protein</topology>
    </subcellularLocation>
</comment>
<evidence type="ECO:0000256" key="13">
    <source>
        <dbReference type="ARBA" id="ARBA00023180"/>
    </source>
</evidence>
<feature type="transmembrane region" description="Helical" evidence="18">
    <location>
        <begin position="1859"/>
        <end position="1879"/>
    </location>
</feature>
<dbReference type="FunFam" id="1.10.287.70:FF:000118">
    <property type="entry name" value="Calcium channel subunit Cch1"/>
    <property type="match status" value="1"/>
</dbReference>
<feature type="compositionally biased region" description="Low complexity" evidence="17">
    <location>
        <begin position="77"/>
        <end position="107"/>
    </location>
</feature>
<keyword evidence="6" id="KW-0107">Calcium channel</keyword>
<feature type="transmembrane region" description="Helical" evidence="18">
    <location>
        <begin position="781"/>
        <end position="801"/>
    </location>
</feature>
<evidence type="ECO:0000256" key="1">
    <source>
        <dbReference type="ARBA" id="ARBA00004651"/>
    </source>
</evidence>
<feature type="region of interest" description="Disordered" evidence="17">
    <location>
        <begin position="1273"/>
        <end position="1298"/>
    </location>
</feature>
<feature type="transmembrane region" description="Helical" evidence="18">
    <location>
        <begin position="1830"/>
        <end position="1847"/>
    </location>
</feature>
<keyword evidence="9" id="KW-0851">Voltage-gated channel</keyword>
<reference evidence="20 21" key="1">
    <citation type="journal article" date="2018" name="Mol. Biol. Evol.">
        <title>Broad Genomic Sampling Reveals a Smut Pathogenic Ancestry of the Fungal Clade Ustilaginomycotina.</title>
        <authorList>
            <person name="Kijpornyongpan T."/>
            <person name="Mondo S.J."/>
            <person name="Barry K."/>
            <person name="Sandor L."/>
            <person name="Lee J."/>
            <person name="Lipzen A."/>
            <person name="Pangilinan J."/>
            <person name="LaButti K."/>
            <person name="Hainaut M."/>
            <person name="Henrissat B."/>
            <person name="Grigoriev I.V."/>
            <person name="Spatafora J.W."/>
            <person name="Aime M.C."/>
        </authorList>
    </citation>
    <scope>NUCLEOTIDE SEQUENCE [LARGE SCALE GENOMIC DNA]</scope>
    <source>
        <strain evidence="20 21">MCA 4198</strain>
    </source>
</reference>
<feature type="compositionally biased region" description="Basic and acidic residues" evidence="17">
    <location>
        <begin position="386"/>
        <end position="407"/>
    </location>
</feature>
<feature type="compositionally biased region" description="Low complexity" evidence="17">
    <location>
        <begin position="2523"/>
        <end position="2533"/>
    </location>
</feature>
<feature type="transmembrane region" description="Helical" evidence="18">
    <location>
        <begin position="459"/>
        <end position="479"/>
    </location>
</feature>
<evidence type="ECO:0000313" key="20">
    <source>
        <dbReference type="EMBL" id="PWN93347.1"/>
    </source>
</evidence>
<dbReference type="PROSITE" id="PS50222">
    <property type="entry name" value="EF_HAND_2"/>
    <property type="match status" value="1"/>
</dbReference>
<dbReference type="GO" id="GO:0098703">
    <property type="term" value="P:calcium ion import across plasma membrane"/>
    <property type="evidence" value="ECO:0007669"/>
    <property type="project" value="TreeGrafter"/>
</dbReference>
<name>A0A316YVA2_9BASI</name>
<keyword evidence="12 18" id="KW-0472">Membrane</keyword>
<keyword evidence="10 18" id="KW-1133">Transmembrane helix</keyword>
<feature type="transmembrane region" description="Helical" evidence="18">
    <location>
        <begin position="1797"/>
        <end position="1818"/>
    </location>
</feature>
<dbReference type="PANTHER" id="PTHR45628">
    <property type="entry name" value="VOLTAGE-DEPENDENT CALCIUM CHANNEL TYPE A SUBUNIT ALPHA-1"/>
    <property type="match status" value="1"/>
</dbReference>
<feature type="transmembrane region" description="Helical" evidence="18">
    <location>
        <begin position="1717"/>
        <end position="1740"/>
    </location>
</feature>
<feature type="transmembrane region" description="Helical" evidence="18">
    <location>
        <begin position="1929"/>
        <end position="1950"/>
    </location>
</feature>
<feature type="transmembrane region" description="Helical" evidence="18">
    <location>
        <begin position="1544"/>
        <end position="1564"/>
    </location>
</feature>
<feature type="compositionally biased region" description="Polar residues" evidence="17">
    <location>
        <begin position="67"/>
        <end position="76"/>
    </location>
</feature>
<keyword evidence="14" id="KW-0407">Ion channel</keyword>
<feature type="region of interest" description="Disordered" evidence="17">
    <location>
        <begin position="386"/>
        <end position="413"/>
    </location>
</feature>
<evidence type="ECO:0000256" key="7">
    <source>
        <dbReference type="ARBA" id="ARBA00022692"/>
    </source>
</evidence>
<evidence type="ECO:0000256" key="10">
    <source>
        <dbReference type="ARBA" id="ARBA00022989"/>
    </source>
</evidence>
<dbReference type="FunCoup" id="A0A316YVA2">
    <property type="interactions" value="27"/>
</dbReference>
<evidence type="ECO:0000256" key="8">
    <source>
        <dbReference type="ARBA" id="ARBA00022837"/>
    </source>
</evidence>
<evidence type="ECO:0000256" key="16">
    <source>
        <dbReference type="ARBA" id="ARBA00067459"/>
    </source>
</evidence>
<evidence type="ECO:0000256" key="4">
    <source>
        <dbReference type="ARBA" id="ARBA00022553"/>
    </source>
</evidence>
<feature type="transmembrane region" description="Helical" evidence="18">
    <location>
        <begin position="1463"/>
        <end position="1487"/>
    </location>
</feature>
<feature type="region of interest" description="Disordered" evidence="17">
    <location>
        <begin position="1"/>
        <end position="233"/>
    </location>
</feature>
<protein>
    <recommendedName>
        <fullName evidence="16">Calcium-channel protein CCH1</fullName>
    </recommendedName>
</protein>
<evidence type="ECO:0000256" key="15">
    <source>
        <dbReference type="ARBA" id="ARBA00061395"/>
    </source>
</evidence>
<accession>A0A316YVA2</accession>
<feature type="transmembrane region" description="Helical" evidence="18">
    <location>
        <begin position="717"/>
        <end position="737"/>
    </location>
</feature>
<dbReference type="STRING" id="215250.A0A316YVA2"/>
<feature type="compositionally biased region" description="Basic and acidic residues" evidence="17">
    <location>
        <begin position="1280"/>
        <end position="1293"/>
    </location>
</feature>
<dbReference type="Pfam" id="PF00520">
    <property type="entry name" value="Ion_trans"/>
    <property type="match status" value="4"/>
</dbReference>
<evidence type="ECO:0000256" key="5">
    <source>
        <dbReference type="ARBA" id="ARBA00022568"/>
    </source>
</evidence>
<dbReference type="PANTHER" id="PTHR45628:SF7">
    <property type="entry name" value="VOLTAGE-DEPENDENT CALCIUM CHANNEL TYPE A SUBUNIT ALPHA-1"/>
    <property type="match status" value="1"/>
</dbReference>
<dbReference type="FunFam" id="1.10.287.70:FF:000093">
    <property type="entry name" value="Calcium channel subunit Cch1"/>
    <property type="match status" value="1"/>
</dbReference>
<feature type="region of interest" description="Disordered" evidence="17">
    <location>
        <begin position="303"/>
        <end position="343"/>
    </location>
</feature>
<dbReference type="GO" id="GO:0005891">
    <property type="term" value="C:voltage-gated calcium channel complex"/>
    <property type="evidence" value="ECO:0007669"/>
    <property type="project" value="TreeGrafter"/>
</dbReference>
<evidence type="ECO:0000256" key="2">
    <source>
        <dbReference type="ARBA" id="ARBA00022448"/>
    </source>
</evidence>
<organism evidence="20 21">
    <name type="scientific">Acaromyces ingoldii</name>
    <dbReference type="NCBI Taxonomy" id="215250"/>
    <lineage>
        <taxon>Eukaryota</taxon>
        <taxon>Fungi</taxon>
        <taxon>Dikarya</taxon>
        <taxon>Basidiomycota</taxon>
        <taxon>Ustilaginomycotina</taxon>
        <taxon>Exobasidiomycetes</taxon>
        <taxon>Exobasidiales</taxon>
        <taxon>Cryptobasidiaceae</taxon>
        <taxon>Acaromyces</taxon>
    </lineage>
</organism>
<evidence type="ECO:0000256" key="11">
    <source>
        <dbReference type="ARBA" id="ARBA00023065"/>
    </source>
</evidence>
<proteinExistence type="inferred from homology"/>
<dbReference type="InParanoid" id="A0A316YVA2"/>
<evidence type="ECO:0000313" key="21">
    <source>
        <dbReference type="Proteomes" id="UP000245768"/>
    </source>
</evidence>
<sequence length="2588" mass="285464">MSSKGSPPLSPRPLQSTELAPPAEHDRGSQAPSSRGVSISSYYFNSHDSVMSSPKTRLTGAPLRGGESSSVGDNTLSSAGASSATTGNPLESSSRNASSSLTSSPRRSGLEERALHGGAGEQTLHRRNSSVNRGHDGSSDPRGPFREHFSAWASGLNVGGSGAVAAGGPVHHHGTGQGSEAPELGNPFDFESNDGPPQITLSNFGDDGILEKHSRGESSASAAPGDMGRVMPHQYSYVETPRQSMSSLNLGLESGQTPVMGTSGFDYGGAASGDDDAEEGAVLTSHQAPQRGWDQFGAREPLTATSSQDDLHRPQSHYFGGGRVASPSALEDGSPGEGKDEVGDRVMHRSSAHVYAAAGGDAPGLQRARSGLQRVGKSIRRISRRVIDLDGQRQRGPHMRLEDRHDGDEDDSEDDAFYLANAASQQQPSRDSMLRGKSLGIFGPESRVRQTLAKLLQQWWIEPLILSLIVLNAVLLVIQSAPSVFKFPRKPGYFDYWVDFALLAVFCIFTIEVVARVIVSGLVINPPPPAYHPSSASFISTTTSTASAPQSRTSAPRVVVHEEQSGPNEDTGSNANARLMAHSRRQQSRSNTMDTFAGLGDSLKTRAHAVLLPRQREAEAASVTPPRSPNRTDFSTSIKGPRTATSEYVRQAFHSSSEVGGVQDDKINGAVGGQPRAEAAKGGSKLMQQGSKILPFSKIVSAQREQTTQYAYLRHSWNRIDLVAVVAFWVMFFLCIVKQEMTPAHHIYIFRAISILRCARLLTVTSGTSTILQSLKTAGPLLVNVAFFIVFAMLLFSIIGIQSFRGSYRRNCVWVGDYVGDPGTNFTLSQICGGFINLSTNETVGRVNELGTPMASSGKGFICPRGQVCVETDANPENNTKSFDNIFTSLLQVVIVISSNNWSNTMYDMIDADYFVSCLYFIFGLIIMNFWMANLFVAVITNTFASISAATKQSAFAAKSIEQATKPRLASTSEGQQRRQRVADSYKRFWRYTKYLWLALVVVDLGVQASQASYHTKEEKSKTETAEIYITVAFDVEIIMRFLSFLLDNDWRGFFVKRRNRFDLFLAVITSVILIPPIKNSTVYPWLTLFQLMRFYRVIAAVPRMEALLIRVFGSMSGLFNMILFLMLMVGLAALMAAQLLRGDIPQEDDSGEEIEMNFKQIYNSFLAMYQIFSSEDWTTPLFAALSREGQYKQAVIAGIFIAGWFLFANFIVLQMFIAVIAENFGVAEGQKRQQQLEMYLRKMEKPEGSLTGRILHQLSPYRWLRERNEAKIGRGAPTAERKRTGDEAEKTDRRRRKSLQGLVAQSKFQRTMEVVRKALRLDRPEEQVPLDTLRARQFRQSFSGATILGAAGRPPSAFHLDNDEDTARLFARERQLTRMRSDLGLSGDDGPNQAQIDESHANRYKDDPRIAQARLINTHPSYEKSLWIFSNTNGFRRFCQSIVPPSYGERLFGRQPSRFRVLVYQSVIFAAIAASVITAGIATPLYRREWYGEHGLRRDSWFSITEVSLSIFFILEFIVKVIADGFAFTPNAYLLSPWNALDLFVLFTLLVNVITELVVIGGVSRFTRALKALRALRLINLSNLMRSAFSALVHGSGRFVDASVLAILYIVPFAIWGQNLFSGLLYSCTDGSDGISTKADCVGEFSTSPSQWSFLAPRVWQNPTDGSVYSFDDFRSSLLILFEIVSLEGWIDVMTTAMSIAGRDQQLQPDNRQVNALFFVIYNLLGAVFVLTLFVAVIIESFQKYSGAAYLTTAQRQWIDLKRLIGRQRPSKRPKVRPAGKLRSWCYDRAVHKHGWWSRAMTFLYFCSIIALATQRYGDAPWVEQIRDIVFLCFTAVFTADILIRLTGLGWKAYRQNAWNLFDLVVVAGTLATTIPLIRPGGEEAASNVQLQKIFLTAVAFKLVQRSNSLNQLFKTAVSSLPSIVSLFLLWLTMFLVWGIMLVEVFGLTKWGENETYQKNFSTLLGSLVFLSMMSTGEGWNSYMHDYTLSPPECTPSASYLNTDCGSEGWAYFLFVTWNVISMYIFLNMFTGTVVENFSYVFQLGGKPTLSREQVRNFKKAWAAVDVQRKGYLTKEQLVPFFNKLTGVLDVRVYRGETSIQALLSRSDARGKGVAGGMPQSPSFVENLPKLPLGRNRSPGGATSPAKSGAREGKGHFMWPPSSPSSNSVGTIPLASPNRHVVDGVDIDALRRALSETIDASEILRRRTRFEHLYQEACLRADENAIPSSSRRRHANATAASTGGLRGGFGGNAGGAISGGVGGFGGIGGLGFTGAGRSGADVPHNTPIDGGGVRFHEMLELLAHYKLIDDDQALSVEELVQRRMLLERVEDRIQLEKVRSVLRGMWLRRKFVVLRRISQQQMPTGDVPIIQVEEDREESERGFNRRSVDLTSFDYSFESPSSKGLQNARKPNLKLELGGASSSQQHADALAPSPVAVAGGRRVSATSSTQSLQELERKASPVLEEISKGSAWGAVGRRLSAHGNVPEPQRQGSGSIVSPFSPPSAMQEYRPLTEPSPPAATSPPTSGATTTGEWQEPSAESFYQPIAEPYEPFPTPSRSVPSETHQEQRLLYSSPPQDPVDEKWREG</sequence>
<evidence type="ECO:0000259" key="19">
    <source>
        <dbReference type="PROSITE" id="PS50222"/>
    </source>
</evidence>
<dbReference type="GeneID" id="37046557"/>
<feature type="compositionally biased region" description="Polar residues" evidence="17">
    <location>
        <begin position="629"/>
        <end position="643"/>
    </location>
</feature>
<feature type="transmembrane region" description="Helical" evidence="18">
    <location>
        <begin position="914"/>
        <end position="940"/>
    </location>
</feature>
<feature type="transmembrane region" description="Helical" evidence="18">
    <location>
        <begin position="500"/>
        <end position="524"/>
    </location>
</feature>
<keyword evidence="21" id="KW-1185">Reference proteome</keyword>
<evidence type="ECO:0000256" key="12">
    <source>
        <dbReference type="ARBA" id="ARBA00023136"/>
    </source>
</evidence>
<keyword evidence="7 18" id="KW-0812">Transmembrane</keyword>
<keyword evidence="13" id="KW-0325">Glycoprotein</keyword>
<feature type="region of interest" description="Disordered" evidence="17">
    <location>
        <begin position="2482"/>
        <end position="2588"/>
    </location>
</feature>
<feature type="transmembrane region" description="Helical" evidence="18">
    <location>
        <begin position="2010"/>
        <end position="2028"/>
    </location>
</feature>
<evidence type="ECO:0000256" key="9">
    <source>
        <dbReference type="ARBA" id="ARBA00022882"/>
    </source>
</evidence>
<feature type="transmembrane region" description="Helical" evidence="18">
    <location>
        <begin position="758"/>
        <end position="775"/>
    </location>
</feature>
<keyword evidence="11" id="KW-0406">Ion transport</keyword>
<keyword evidence="3" id="KW-1003">Cell membrane</keyword>
<dbReference type="InterPro" id="IPR027359">
    <property type="entry name" value="Volt_channel_dom_sf"/>
</dbReference>
<keyword evidence="8" id="KW-0106">Calcium</keyword>
<feature type="region of interest" description="Disordered" evidence="17">
    <location>
        <begin position="614"/>
        <end position="643"/>
    </location>
</feature>
<dbReference type="GO" id="GO:0008331">
    <property type="term" value="F:high voltage-gated calcium channel activity"/>
    <property type="evidence" value="ECO:0007669"/>
    <property type="project" value="TreeGrafter"/>
</dbReference>
<feature type="transmembrane region" description="Helical" evidence="18">
    <location>
        <begin position="1196"/>
        <end position="1222"/>
    </location>
</feature>
<dbReference type="SUPFAM" id="SSF81324">
    <property type="entry name" value="Voltage-gated potassium channels"/>
    <property type="match status" value="4"/>
</dbReference>
<evidence type="ECO:0000256" key="14">
    <source>
        <dbReference type="ARBA" id="ARBA00023303"/>
    </source>
</evidence>
<evidence type="ECO:0000256" key="18">
    <source>
        <dbReference type="SAM" id="Phobius"/>
    </source>
</evidence>
<feature type="transmembrane region" description="Helical" evidence="18">
    <location>
        <begin position="1107"/>
        <end position="1135"/>
    </location>
</feature>
<dbReference type="Proteomes" id="UP000245768">
    <property type="component" value="Unassembled WGS sequence"/>
</dbReference>
<dbReference type="RefSeq" id="XP_025380545.1">
    <property type="nucleotide sequence ID" value="XM_025524641.1"/>
</dbReference>
<dbReference type="EMBL" id="KZ819634">
    <property type="protein sequence ID" value="PWN93347.1"/>
    <property type="molecule type" value="Genomic_DNA"/>
</dbReference>
<feature type="transmembrane region" description="Helical" evidence="18">
    <location>
        <begin position="1064"/>
        <end position="1087"/>
    </location>
</feature>
<dbReference type="InterPro" id="IPR002048">
    <property type="entry name" value="EF_hand_dom"/>
</dbReference>
<gene>
    <name evidence="20" type="ORF">FA10DRAFT_298748</name>
</gene>
<evidence type="ECO:0000256" key="17">
    <source>
        <dbReference type="SAM" id="MobiDB-lite"/>
    </source>
</evidence>
<dbReference type="OrthoDB" id="416585at2759"/>
<keyword evidence="4" id="KW-0597">Phosphoprotein</keyword>
<feature type="transmembrane region" description="Helical" evidence="18">
    <location>
        <begin position="1600"/>
        <end position="1618"/>
    </location>
</feature>
<dbReference type="Gene3D" id="1.20.120.350">
    <property type="entry name" value="Voltage-gated potassium channels. Chain C"/>
    <property type="match status" value="5"/>
</dbReference>
<dbReference type="InterPro" id="IPR050599">
    <property type="entry name" value="VDCC_alpha-1_subunit"/>
</dbReference>
<dbReference type="FunFam" id="1.20.120.350:FF:000079">
    <property type="entry name" value="Calcium channel subunit Cch1"/>
    <property type="match status" value="1"/>
</dbReference>
<dbReference type="InterPro" id="IPR005821">
    <property type="entry name" value="Ion_trans_dom"/>
</dbReference>